<dbReference type="PROSITE" id="PS51278">
    <property type="entry name" value="GATASE_TYPE_2"/>
    <property type="match status" value="1"/>
</dbReference>
<name>A0A382HGX0_9ZZZZ</name>
<organism evidence="2">
    <name type="scientific">marine metagenome</name>
    <dbReference type="NCBI Taxonomy" id="408172"/>
    <lineage>
        <taxon>unclassified sequences</taxon>
        <taxon>metagenomes</taxon>
        <taxon>ecological metagenomes</taxon>
    </lineage>
</organism>
<dbReference type="InterPro" id="IPR017932">
    <property type="entry name" value="GATase_2_dom"/>
</dbReference>
<evidence type="ECO:0000259" key="1">
    <source>
        <dbReference type="PROSITE" id="PS51278"/>
    </source>
</evidence>
<dbReference type="InterPro" id="IPR033738">
    <property type="entry name" value="AsnB_N"/>
</dbReference>
<feature type="non-terminal residue" evidence="2">
    <location>
        <position position="186"/>
    </location>
</feature>
<dbReference type="PANTHER" id="PTHR43284">
    <property type="entry name" value="ASPARAGINE SYNTHETASE (GLUTAMINE-HYDROLYZING)"/>
    <property type="match status" value="1"/>
</dbReference>
<dbReference type="Pfam" id="PF13537">
    <property type="entry name" value="GATase_7"/>
    <property type="match status" value="1"/>
</dbReference>
<sequence length="186" mass="20750">MCDAIRHRGPDDHGIVRLGGKALDQGGASVGLGSRRLSIIDIAQGQQPMTNEDRTVWVVFNGEIYNFAELRQVLEQAGHTFSTHSDTEVIVHAYEEYGDAFPAVLDGMFGFAVWDVRRQRLLLGRDRFGKKPLVYAELGSRVLFASELQSLLSAPEVPREIDFEAMGAYLAYMAIPAPLTIYRHVR</sequence>
<dbReference type="CDD" id="cd00712">
    <property type="entry name" value="AsnB"/>
    <property type="match status" value="1"/>
</dbReference>
<proteinExistence type="predicted"/>
<dbReference type="PANTHER" id="PTHR43284:SF1">
    <property type="entry name" value="ASPARAGINE SYNTHETASE"/>
    <property type="match status" value="1"/>
</dbReference>
<evidence type="ECO:0000313" key="2">
    <source>
        <dbReference type="EMBL" id="SVB85751.1"/>
    </source>
</evidence>
<dbReference type="InterPro" id="IPR029055">
    <property type="entry name" value="Ntn_hydrolases_N"/>
</dbReference>
<dbReference type="Gene3D" id="3.60.20.10">
    <property type="entry name" value="Glutamine Phosphoribosylpyrophosphate, subunit 1, domain 1"/>
    <property type="match status" value="1"/>
</dbReference>
<dbReference type="AlphaFoldDB" id="A0A382HGX0"/>
<dbReference type="EMBL" id="UINC01060829">
    <property type="protein sequence ID" value="SVB85751.1"/>
    <property type="molecule type" value="Genomic_DNA"/>
</dbReference>
<protein>
    <recommendedName>
        <fullName evidence="1">Glutamine amidotransferase type-2 domain-containing protein</fullName>
    </recommendedName>
</protein>
<reference evidence="2" key="1">
    <citation type="submission" date="2018-05" db="EMBL/GenBank/DDBJ databases">
        <authorList>
            <person name="Lanie J.A."/>
            <person name="Ng W.-L."/>
            <person name="Kazmierczak K.M."/>
            <person name="Andrzejewski T.M."/>
            <person name="Davidsen T.M."/>
            <person name="Wayne K.J."/>
            <person name="Tettelin H."/>
            <person name="Glass J.I."/>
            <person name="Rusch D."/>
            <person name="Podicherti R."/>
            <person name="Tsui H.-C.T."/>
            <person name="Winkler M.E."/>
        </authorList>
    </citation>
    <scope>NUCLEOTIDE SEQUENCE</scope>
</reference>
<feature type="domain" description="Glutamine amidotransferase type-2" evidence="1">
    <location>
        <begin position="1"/>
        <end position="186"/>
    </location>
</feature>
<accession>A0A382HGX0</accession>
<dbReference type="InterPro" id="IPR051786">
    <property type="entry name" value="ASN_synthetase/amidase"/>
</dbReference>
<dbReference type="GO" id="GO:0005829">
    <property type="term" value="C:cytosol"/>
    <property type="evidence" value="ECO:0007669"/>
    <property type="project" value="TreeGrafter"/>
</dbReference>
<gene>
    <name evidence="2" type="ORF">METZ01_LOCUS238605</name>
</gene>
<dbReference type="SUPFAM" id="SSF56235">
    <property type="entry name" value="N-terminal nucleophile aminohydrolases (Ntn hydrolases)"/>
    <property type="match status" value="1"/>
</dbReference>